<evidence type="ECO:0000313" key="3">
    <source>
        <dbReference type="EMBL" id="TDN46388.1"/>
    </source>
</evidence>
<evidence type="ECO:0000313" key="4">
    <source>
        <dbReference type="Proteomes" id="UP000295764"/>
    </source>
</evidence>
<keyword evidence="1" id="KW-1133">Transmembrane helix</keyword>
<feature type="domain" description="Low molecular weight protein antigen 6 PH" evidence="2">
    <location>
        <begin position="64"/>
        <end position="120"/>
    </location>
</feature>
<feature type="transmembrane region" description="Helical" evidence="1">
    <location>
        <begin position="45"/>
        <end position="63"/>
    </location>
</feature>
<keyword evidence="1" id="KW-0472">Membrane</keyword>
<organism evidence="3 4">
    <name type="scientific">Curtobacterium flaccumfaciens</name>
    <dbReference type="NCBI Taxonomy" id="2035"/>
    <lineage>
        <taxon>Bacteria</taxon>
        <taxon>Bacillati</taxon>
        <taxon>Actinomycetota</taxon>
        <taxon>Actinomycetes</taxon>
        <taxon>Micrococcales</taxon>
        <taxon>Microbacteriaceae</taxon>
        <taxon>Curtobacterium</taxon>
    </lineage>
</organism>
<keyword evidence="1" id="KW-0812">Transmembrane</keyword>
<feature type="transmembrane region" description="Helical" evidence="1">
    <location>
        <begin position="18"/>
        <end position="36"/>
    </location>
</feature>
<gene>
    <name evidence="3" type="ORF">EDF64_101251</name>
</gene>
<dbReference type="Proteomes" id="UP000295764">
    <property type="component" value="Unassembled WGS sequence"/>
</dbReference>
<protein>
    <submittedName>
        <fullName evidence="3">PH (Pleckstrin Homology) domain-containing protein</fullName>
    </submittedName>
</protein>
<evidence type="ECO:0000259" key="2">
    <source>
        <dbReference type="Pfam" id="PF10756"/>
    </source>
</evidence>
<dbReference type="Pfam" id="PF10756">
    <property type="entry name" value="bPH_6"/>
    <property type="match status" value="1"/>
</dbReference>
<feature type="transmembrane region" description="Helical" evidence="1">
    <location>
        <begin position="187"/>
        <end position="208"/>
    </location>
</feature>
<dbReference type="InterPro" id="IPR019692">
    <property type="entry name" value="CFP-6_PH"/>
</dbReference>
<sequence length="209" mass="22853">MPATPTTRDVFVSKFNRGLAIALWLIVALLVVTTVLNDATWQDRALALVPTAFGVLLGWVALWRPRLAVDDDGIEVVNVFHTVRVPWAALVHVDTRFALTLVTPNRRVAVWAAPAPGRAGVALARRQNQRHGRVVPDAEDGNRRAGDLLSTASGDAAYLIRQRWHDLRERDAIELGTADSVRVPVTLHWLSIVLLAATAVGGWFAIAAR</sequence>
<comment type="caution">
    <text evidence="3">The sequence shown here is derived from an EMBL/GenBank/DDBJ whole genome shotgun (WGS) entry which is preliminary data.</text>
</comment>
<dbReference type="RefSeq" id="WP_133518282.1">
    <property type="nucleotide sequence ID" value="NZ_SNVW01000001.1"/>
</dbReference>
<evidence type="ECO:0000256" key="1">
    <source>
        <dbReference type="SAM" id="Phobius"/>
    </source>
</evidence>
<accession>A0A4R6DQ70</accession>
<dbReference type="OrthoDB" id="5148800at2"/>
<proteinExistence type="predicted"/>
<dbReference type="AlphaFoldDB" id="A0A4R6DQ70"/>
<name>A0A4R6DQ70_9MICO</name>
<reference evidence="3 4" key="1">
    <citation type="submission" date="2019-03" db="EMBL/GenBank/DDBJ databases">
        <title>Genomic analyses of the natural microbiome of Caenorhabditis elegans.</title>
        <authorList>
            <person name="Samuel B."/>
        </authorList>
    </citation>
    <scope>NUCLEOTIDE SEQUENCE [LARGE SCALE GENOMIC DNA]</scope>
    <source>
        <strain evidence="3 4">JUb65</strain>
    </source>
</reference>
<dbReference type="EMBL" id="SNVW01000001">
    <property type="protein sequence ID" value="TDN46388.1"/>
    <property type="molecule type" value="Genomic_DNA"/>
</dbReference>